<evidence type="ECO:0008006" key="5">
    <source>
        <dbReference type="Google" id="ProtNLM"/>
    </source>
</evidence>
<accession>A0A1M7D9F8</accession>
<evidence type="ECO:0000313" key="1">
    <source>
        <dbReference type="EMBL" id="GGF11565.1"/>
    </source>
</evidence>
<evidence type="ECO:0000313" key="2">
    <source>
        <dbReference type="EMBL" id="SHL75819.1"/>
    </source>
</evidence>
<dbReference type="Proteomes" id="UP000184120">
    <property type="component" value="Unassembled WGS sequence"/>
</dbReference>
<dbReference type="Proteomes" id="UP000650994">
    <property type="component" value="Unassembled WGS sequence"/>
</dbReference>
<keyword evidence="4" id="KW-1185">Reference proteome</keyword>
<organism evidence="2 3">
    <name type="scientific">Chishuiella changwenlii</name>
    <dbReference type="NCBI Taxonomy" id="1434701"/>
    <lineage>
        <taxon>Bacteria</taxon>
        <taxon>Pseudomonadati</taxon>
        <taxon>Bacteroidota</taxon>
        <taxon>Flavobacteriia</taxon>
        <taxon>Flavobacteriales</taxon>
        <taxon>Weeksellaceae</taxon>
        <taxon>Chishuiella</taxon>
    </lineage>
</organism>
<reference evidence="1" key="1">
    <citation type="journal article" date="2014" name="Int. J. Syst. Evol. Microbiol.">
        <title>Complete genome of a new Firmicutes species belonging to the dominant human colonic microbiota ('Ruminococcus bicirculans') reveals two chromosomes and a selective capacity to utilize plant glucans.</title>
        <authorList>
            <consortium name="NISC Comparative Sequencing Program"/>
            <person name="Wegmann U."/>
            <person name="Louis P."/>
            <person name="Goesmann A."/>
            <person name="Henrissat B."/>
            <person name="Duncan S.H."/>
            <person name="Flint H.J."/>
        </authorList>
    </citation>
    <scope>NUCLEOTIDE SEQUENCE</scope>
    <source>
        <strain evidence="1">CGMCC 1.12707</strain>
    </source>
</reference>
<dbReference type="RefSeq" id="WP_072934131.1">
    <property type="nucleotide sequence ID" value="NZ_BMFL01000037.1"/>
</dbReference>
<evidence type="ECO:0000313" key="3">
    <source>
        <dbReference type="Proteomes" id="UP000184120"/>
    </source>
</evidence>
<name>A0A1M7D9F8_9FLAO</name>
<protein>
    <recommendedName>
        <fullName evidence="5">Lipocalin-like domain-containing protein</fullName>
    </recommendedName>
</protein>
<sequence>MKKIILILITNSFLSCNHNTTTTTTKLIGEWTNEKIILKINKSKIQRIENGNTFNYESYKICGDTLKMIKQGKEEYHIIRIVNNKLIFSPIDPFEKDIELIDESVFIKNNK</sequence>
<reference evidence="4" key="4">
    <citation type="journal article" date="2019" name="Int. J. Syst. Evol. Microbiol.">
        <title>The Global Catalogue of Microorganisms (GCM) 10K type strain sequencing project: providing services to taxonomists for standard genome sequencing and annotation.</title>
        <authorList>
            <consortium name="The Broad Institute Genomics Platform"/>
            <consortium name="The Broad Institute Genome Sequencing Center for Infectious Disease"/>
            <person name="Wu L."/>
            <person name="Ma J."/>
        </authorList>
    </citation>
    <scope>NUCLEOTIDE SEQUENCE [LARGE SCALE GENOMIC DNA]</scope>
    <source>
        <strain evidence="4">CGMCC 1.12707</strain>
    </source>
</reference>
<gene>
    <name evidence="1" type="ORF">GCM10010984_30750</name>
    <name evidence="2" type="ORF">SAMN05443634_1215</name>
</gene>
<reference evidence="1" key="5">
    <citation type="submission" date="2024-05" db="EMBL/GenBank/DDBJ databases">
        <authorList>
            <person name="Sun Q."/>
            <person name="Zhou Y."/>
        </authorList>
    </citation>
    <scope>NUCLEOTIDE SEQUENCE</scope>
    <source>
        <strain evidence="1">CGMCC 1.12707</strain>
    </source>
</reference>
<dbReference type="EMBL" id="FRBH01000021">
    <property type="protein sequence ID" value="SHL75819.1"/>
    <property type="molecule type" value="Genomic_DNA"/>
</dbReference>
<evidence type="ECO:0000313" key="4">
    <source>
        <dbReference type="Proteomes" id="UP000650994"/>
    </source>
</evidence>
<reference evidence="2" key="2">
    <citation type="submission" date="2016-11" db="EMBL/GenBank/DDBJ databases">
        <authorList>
            <person name="Jaros S."/>
            <person name="Januszkiewicz K."/>
            <person name="Wedrychowicz H."/>
        </authorList>
    </citation>
    <scope>NUCLEOTIDE SEQUENCE [LARGE SCALE GENOMIC DNA]</scope>
    <source>
        <strain evidence="2">DSM 27989</strain>
    </source>
</reference>
<dbReference type="AlphaFoldDB" id="A0A1M7D9F8"/>
<reference evidence="3" key="3">
    <citation type="submission" date="2016-11" db="EMBL/GenBank/DDBJ databases">
        <authorList>
            <person name="Varghese N."/>
            <person name="Submissions S."/>
        </authorList>
    </citation>
    <scope>NUCLEOTIDE SEQUENCE [LARGE SCALE GENOMIC DNA]</scope>
    <source>
        <strain evidence="3">DSM 27989</strain>
    </source>
</reference>
<dbReference type="PROSITE" id="PS51257">
    <property type="entry name" value="PROKAR_LIPOPROTEIN"/>
    <property type="match status" value="1"/>
</dbReference>
<dbReference type="EMBL" id="BMFL01000037">
    <property type="protein sequence ID" value="GGF11565.1"/>
    <property type="molecule type" value="Genomic_DNA"/>
</dbReference>
<proteinExistence type="predicted"/>
<dbReference type="OrthoDB" id="9961427at2"/>